<dbReference type="SUPFAM" id="SSF53850">
    <property type="entry name" value="Periplasmic binding protein-like II"/>
    <property type="match status" value="1"/>
</dbReference>
<feature type="chain" id="PRO_5011435549" evidence="5">
    <location>
        <begin position="25"/>
        <end position="262"/>
    </location>
</feature>
<gene>
    <name evidence="7" type="ORF">SAMN04489711_11419</name>
</gene>
<dbReference type="SMART" id="SM00062">
    <property type="entry name" value="PBPb"/>
    <property type="match status" value="1"/>
</dbReference>
<evidence type="ECO:0000259" key="6">
    <source>
        <dbReference type="SMART" id="SM00062"/>
    </source>
</evidence>
<evidence type="ECO:0000256" key="2">
    <source>
        <dbReference type="ARBA" id="ARBA00010333"/>
    </source>
</evidence>
<dbReference type="RefSeq" id="WP_092940730.1">
    <property type="nucleotide sequence ID" value="NZ_FONX01000014.1"/>
</dbReference>
<dbReference type="PANTHER" id="PTHR35936:SF17">
    <property type="entry name" value="ARGININE-BINDING EXTRACELLULAR PROTEIN ARTP"/>
    <property type="match status" value="1"/>
</dbReference>
<dbReference type="PROSITE" id="PS01039">
    <property type="entry name" value="SBP_BACTERIAL_3"/>
    <property type="match status" value="1"/>
</dbReference>
<accession>A0A1I2GAQ3</accession>
<feature type="signal peptide" evidence="5">
    <location>
        <begin position="1"/>
        <end position="24"/>
    </location>
</feature>
<keyword evidence="3 5" id="KW-0732">Signal</keyword>
<evidence type="ECO:0000256" key="1">
    <source>
        <dbReference type="ARBA" id="ARBA00004196"/>
    </source>
</evidence>
<dbReference type="Gene3D" id="3.40.190.10">
    <property type="entry name" value="Periplasmic binding protein-like II"/>
    <property type="match status" value="2"/>
</dbReference>
<proteinExistence type="inferred from homology"/>
<dbReference type="STRING" id="1177982.SAMN04489711_11419"/>
<organism evidence="7 8">
    <name type="scientific">Paracidovorax wautersii</name>
    <dbReference type="NCBI Taxonomy" id="1177982"/>
    <lineage>
        <taxon>Bacteria</taxon>
        <taxon>Pseudomonadati</taxon>
        <taxon>Pseudomonadota</taxon>
        <taxon>Betaproteobacteria</taxon>
        <taxon>Burkholderiales</taxon>
        <taxon>Comamonadaceae</taxon>
        <taxon>Paracidovorax</taxon>
    </lineage>
</organism>
<evidence type="ECO:0000313" key="7">
    <source>
        <dbReference type="EMBL" id="SFF14268.1"/>
    </source>
</evidence>
<evidence type="ECO:0000256" key="3">
    <source>
        <dbReference type="ARBA" id="ARBA00022729"/>
    </source>
</evidence>
<sequence length="262" mass="29065">MTAGRLLRCLLWAAACSWFGLCSAQPVPDGMPRSVLRICVWPDYFGSTYRDPVTGKLSGLDIDMAHELAASLKLPVAFIDTTPNTVAIDLASRRCDVSMSAWAVSAERKRRMHMATPHLRSDVYAVVNRGSPVVQRWEDIDRPGVVIGVVASSYFDTNISAHFRVARVVALPFSTVQQDLQAGRVDVFLTNFSVSEMMARTTSWARSIAPPTPVEMTQYAYATALDRPAWSDTVDRFVAAVREDGRLHQAAWKQGMEVMVIR</sequence>
<dbReference type="OrthoDB" id="8994218at2"/>
<dbReference type="CDD" id="cd13530">
    <property type="entry name" value="PBP2_peptides_like"/>
    <property type="match status" value="1"/>
</dbReference>
<dbReference type="InterPro" id="IPR018313">
    <property type="entry name" value="SBP_3_CS"/>
</dbReference>
<evidence type="ECO:0000313" key="8">
    <source>
        <dbReference type="Proteomes" id="UP000199119"/>
    </source>
</evidence>
<protein>
    <submittedName>
        <fullName evidence="7">ABC-type amino acid transport substrate-binding protein</fullName>
    </submittedName>
</protein>
<dbReference type="InterPro" id="IPR001638">
    <property type="entry name" value="Solute-binding_3/MltF_N"/>
</dbReference>
<feature type="domain" description="Solute-binding protein family 3/N-terminal" evidence="6">
    <location>
        <begin position="35"/>
        <end position="256"/>
    </location>
</feature>
<reference evidence="8" key="1">
    <citation type="submission" date="2016-10" db="EMBL/GenBank/DDBJ databases">
        <authorList>
            <person name="Varghese N."/>
            <person name="Submissions S."/>
        </authorList>
    </citation>
    <scope>NUCLEOTIDE SEQUENCE [LARGE SCALE GENOMIC DNA]</scope>
    <source>
        <strain evidence="8">DSM 27981</strain>
    </source>
</reference>
<evidence type="ECO:0000256" key="4">
    <source>
        <dbReference type="RuleBase" id="RU003744"/>
    </source>
</evidence>
<dbReference type="Proteomes" id="UP000199119">
    <property type="component" value="Unassembled WGS sequence"/>
</dbReference>
<comment type="similarity">
    <text evidence="2 4">Belongs to the bacterial solute-binding protein 3 family.</text>
</comment>
<evidence type="ECO:0000256" key="5">
    <source>
        <dbReference type="SAM" id="SignalP"/>
    </source>
</evidence>
<dbReference type="EMBL" id="FONX01000014">
    <property type="protein sequence ID" value="SFF14268.1"/>
    <property type="molecule type" value="Genomic_DNA"/>
</dbReference>
<dbReference type="GO" id="GO:0030313">
    <property type="term" value="C:cell envelope"/>
    <property type="evidence" value="ECO:0007669"/>
    <property type="project" value="UniProtKB-SubCell"/>
</dbReference>
<comment type="subcellular location">
    <subcellularLocation>
        <location evidence="1">Cell envelope</location>
    </subcellularLocation>
</comment>
<dbReference type="Pfam" id="PF00497">
    <property type="entry name" value="SBP_bac_3"/>
    <property type="match status" value="1"/>
</dbReference>
<name>A0A1I2GAQ3_9BURK</name>
<keyword evidence="8" id="KW-1185">Reference proteome</keyword>
<dbReference type="PANTHER" id="PTHR35936">
    <property type="entry name" value="MEMBRANE-BOUND LYTIC MUREIN TRANSGLYCOSYLASE F"/>
    <property type="match status" value="1"/>
</dbReference>
<dbReference type="AlphaFoldDB" id="A0A1I2GAQ3"/>